<keyword evidence="1" id="KW-1133">Transmembrane helix</keyword>
<evidence type="ECO:0000256" key="1">
    <source>
        <dbReference type="SAM" id="Phobius"/>
    </source>
</evidence>
<keyword evidence="1" id="KW-0472">Membrane</keyword>
<dbReference type="InterPro" id="IPR025250">
    <property type="entry name" value="DUF4199"/>
</dbReference>
<evidence type="ECO:0000313" key="2">
    <source>
        <dbReference type="EMBL" id="RPD43154.1"/>
    </source>
</evidence>
<feature type="transmembrane region" description="Helical" evidence="1">
    <location>
        <begin position="133"/>
        <end position="156"/>
    </location>
</feature>
<dbReference type="EMBL" id="RMBX01000001">
    <property type="protein sequence ID" value="RPD43154.1"/>
    <property type="molecule type" value="Genomic_DNA"/>
</dbReference>
<accession>A0A3N4MGQ6</accession>
<dbReference type="OrthoDB" id="678029at2"/>
<comment type="caution">
    <text evidence="2">The sequence shown here is derived from an EMBL/GenBank/DDBJ whole genome shotgun (WGS) entry which is preliminary data.</text>
</comment>
<sequence>MRSKIHIRFGLLAAAVNFALLLIQFFAGISVANPVFRFLPVISLLILVMAACLKFSKDAGGEVTFGEVFGTGFRTTAVTIVIFAILFIVFVQVVPAYKERFIQEAVAAGPNGASSENPAEDIAMLRDRFTVSVLSGIILMNFIPGLIASVIGAAIAKKK</sequence>
<name>A0A3N4MGQ6_9BACT</name>
<dbReference type="Gene3D" id="1.10.1760.20">
    <property type="match status" value="1"/>
</dbReference>
<reference evidence="3" key="1">
    <citation type="submission" date="2018-11" db="EMBL/GenBank/DDBJ databases">
        <title>Chitinophaga lutea sp.nov., isolate from arsenic contaminated soil.</title>
        <authorList>
            <person name="Zong Y."/>
        </authorList>
    </citation>
    <scope>NUCLEOTIDE SEQUENCE [LARGE SCALE GENOMIC DNA]</scope>
    <source>
        <strain evidence="3">YLT18</strain>
    </source>
</reference>
<dbReference type="Pfam" id="PF13858">
    <property type="entry name" value="DUF4199"/>
    <property type="match status" value="1"/>
</dbReference>
<protein>
    <submittedName>
        <fullName evidence="2">DUF4199 domain-containing protein</fullName>
    </submittedName>
</protein>
<dbReference type="AlphaFoldDB" id="A0A3N4MGQ6"/>
<feature type="transmembrane region" description="Helical" evidence="1">
    <location>
        <begin position="7"/>
        <end position="29"/>
    </location>
</feature>
<dbReference type="RefSeq" id="WP_120514425.1">
    <property type="nucleotide sequence ID" value="NZ_QXZY01000001.1"/>
</dbReference>
<feature type="transmembrane region" description="Helical" evidence="1">
    <location>
        <begin position="76"/>
        <end position="97"/>
    </location>
</feature>
<keyword evidence="3" id="KW-1185">Reference proteome</keyword>
<organism evidence="2 3">
    <name type="scientific">Chitinophaga barathri</name>
    <dbReference type="NCBI Taxonomy" id="1647451"/>
    <lineage>
        <taxon>Bacteria</taxon>
        <taxon>Pseudomonadati</taxon>
        <taxon>Bacteroidota</taxon>
        <taxon>Chitinophagia</taxon>
        <taxon>Chitinophagales</taxon>
        <taxon>Chitinophagaceae</taxon>
        <taxon>Chitinophaga</taxon>
    </lineage>
</organism>
<keyword evidence="1" id="KW-0812">Transmembrane</keyword>
<feature type="transmembrane region" description="Helical" evidence="1">
    <location>
        <begin position="35"/>
        <end position="55"/>
    </location>
</feature>
<gene>
    <name evidence="2" type="ORF">EG028_02335</name>
</gene>
<proteinExistence type="predicted"/>
<evidence type="ECO:0000313" key="3">
    <source>
        <dbReference type="Proteomes" id="UP000279089"/>
    </source>
</evidence>
<dbReference type="Proteomes" id="UP000279089">
    <property type="component" value="Unassembled WGS sequence"/>
</dbReference>